<dbReference type="Pfam" id="PF04542">
    <property type="entry name" value="Sigma70_r2"/>
    <property type="match status" value="1"/>
</dbReference>
<dbReference type="InterPro" id="IPR013324">
    <property type="entry name" value="RNA_pol_sigma_r3/r4-like"/>
</dbReference>
<evidence type="ECO:0000313" key="8">
    <source>
        <dbReference type="Proteomes" id="UP000007842"/>
    </source>
</evidence>
<evidence type="ECO:0000256" key="3">
    <source>
        <dbReference type="ARBA" id="ARBA00023082"/>
    </source>
</evidence>
<dbReference type="PATRIC" id="fig|1003195.29.peg.7472"/>
<geneLocation type="plasmid" evidence="7 8">
    <name>pSCATT</name>
</geneLocation>
<dbReference type="InterPro" id="IPR013325">
    <property type="entry name" value="RNA_pol_sigma_r2"/>
</dbReference>
<proteinExistence type="inferred from homology"/>
<dbReference type="InterPro" id="IPR013249">
    <property type="entry name" value="RNA_pol_sigma70_r4_t2"/>
</dbReference>
<dbReference type="SUPFAM" id="SSF88946">
    <property type="entry name" value="Sigma2 domain of RNA polymerase sigma factors"/>
    <property type="match status" value="1"/>
</dbReference>
<organism evidence="7 8">
    <name type="scientific">Streptantibioticus cattleyicolor (strain ATCC 35852 / DSM 46488 / JCM 4925 / NBRC 14057 / NRRL 8057)</name>
    <name type="common">Streptomyces cattleya</name>
    <dbReference type="NCBI Taxonomy" id="1003195"/>
    <lineage>
        <taxon>Bacteria</taxon>
        <taxon>Bacillati</taxon>
        <taxon>Actinomycetota</taxon>
        <taxon>Actinomycetes</taxon>
        <taxon>Kitasatosporales</taxon>
        <taxon>Streptomycetaceae</taxon>
        <taxon>Streptantibioticus</taxon>
    </lineage>
</organism>
<dbReference type="GO" id="GO:0006352">
    <property type="term" value="P:DNA-templated transcription initiation"/>
    <property type="evidence" value="ECO:0007669"/>
    <property type="project" value="InterPro"/>
</dbReference>
<dbReference type="Pfam" id="PF08281">
    <property type="entry name" value="Sigma70_r4_2"/>
    <property type="match status" value="1"/>
</dbReference>
<feature type="domain" description="RNA polymerase sigma-70 region 2" evidence="5">
    <location>
        <begin position="28"/>
        <end position="91"/>
    </location>
</feature>
<evidence type="ECO:0000313" key="7">
    <source>
        <dbReference type="EMBL" id="AEW99869.1"/>
    </source>
</evidence>
<sequence length="192" mass="21488">MLVADRYGCKRRKEAMPIDTEARFTEVYRAHYEDVLRFVRRRAQPMEVDDIVAETFLAAWRRRRELRGDPRAWLFGTARNVMLNANRGTRRRTALAVHIQQTAHSAVHAPAADAMAQVDNRIDLVAAWQALAPADQEVLALHVWEGLAAREAAKVLGCTRAAYAMRLTRAKRRLAGHLAPAAPASPAVTVTD</sequence>
<name>G8XHN2_STREN</name>
<keyword evidence="7" id="KW-0614">Plasmid</keyword>
<dbReference type="PANTHER" id="PTHR43133:SF25">
    <property type="entry name" value="RNA POLYMERASE SIGMA FACTOR RFAY-RELATED"/>
    <property type="match status" value="1"/>
</dbReference>
<dbReference type="HOGENOM" id="CLU_047691_9_2_11"/>
<evidence type="ECO:0000256" key="4">
    <source>
        <dbReference type="ARBA" id="ARBA00023163"/>
    </source>
</evidence>
<dbReference type="NCBIfam" id="TIGR02937">
    <property type="entry name" value="sigma70-ECF"/>
    <property type="match status" value="1"/>
</dbReference>
<dbReference type="Gene3D" id="1.10.1740.10">
    <property type="match status" value="1"/>
</dbReference>
<reference evidence="8" key="1">
    <citation type="submission" date="2011-12" db="EMBL/GenBank/DDBJ databases">
        <title>Complete genome sequence of Streptomyces cattleya strain DSM 46488.</title>
        <authorList>
            <person name="Ou H.-Y."/>
            <person name="Li P."/>
            <person name="Zhao C."/>
            <person name="O'Hagan D."/>
            <person name="Deng Z."/>
        </authorList>
    </citation>
    <scope>NUCLEOTIDE SEQUENCE [LARGE SCALE GENOMIC DNA]</scope>
    <source>
        <strain evidence="8">ATCC 35852 / DSM 46488 / JCM 4925 / NBRC 14057 / NRRL 8057</strain>
        <plasmid evidence="8">Plasmid pSCATT</plasmid>
    </source>
</reference>
<keyword evidence="8" id="KW-1185">Reference proteome</keyword>
<feature type="domain" description="RNA polymerase sigma factor 70 region 4 type 2" evidence="6">
    <location>
        <begin position="124"/>
        <end position="174"/>
    </location>
</feature>
<evidence type="ECO:0000259" key="5">
    <source>
        <dbReference type="Pfam" id="PF04542"/>
    </source>
</evidence>
<dbReference type="SUPFAM" id="SSF88659">
    <property type="entry name" value="Sigma3 and sigma4 domains of RNA polymerase sigma factors"/>
    <property type="match status" value="1"/>
</dbReference>
<dbReference type="KEGG" id="scy:SCATT_p16760"/>
<evidence type="ECO:0000259" key="6">
    <source>
        <dbReference type="Pfam" id="PF08281"/>
    </source>
</evidence>
<dbReference type="InterPro" id="IPR014284">
    <property type="entry name" value="RNA_pol_sigma-70_dom"/>
</dbReference>
<dbReference type="InterPro" id="IPR007627">
    <property type="entry name" value="RNA_pol_sigma70_r2"/>
</dbReference>
<dbReference type="InterPro" id="IPR039425">
    <property type="entry name" value="RNA_pol_sigma-70-like"/>
</dbReference>
<gene>
    <name evidence="7" type="ordered locus">SCATT_p16760</name>
</gene>
<keyword evidence="2" id="KW-0805">Transcription regulation</keyword>
<keyword evidence="3" id="KW-0731">Sigma factor</keyword>
<dbReference type="EMBL" id="CP003229">
    <property type="protein sequence ID" value="AEW99869.1"/>
    <property type="molecule type" value="Genomic_DNA"/>
</dbReference>
<comment type="similarity">
    <text evidence="1">Belongs to the sigma-70 factor family. ECF subfamily.</text>
</comment>
<keyword evidence="4" id="KW-0804">Transcription</keyword>
<evidence type="ECO:0000256" key="2">
    <source>
        <dbReference type="ARBA" id="ARBA00023015"/>
    </source>
</evidence>
<dbReference type="AlphaFoldDB" id="G8XHN2"/>
<evidence type="ECO:0000256" key="1">
    <source>
        <dbReference type="ARBA" id="ARBA00010641"/>
    </source>
</evidence>
<protein>
    <submittedName>
        <fullName evidence="7">RNA polymerase, sigma-24 subunit, ECF subfamily</fullName>
    </submittedName>
</protein>
<dbReference type="Gene3D" id="1.10.10.10">
    <property type="entry name" value="Winged helix-like DNA-binding domain superfamily/Winged helix DNA-binding domain"/>
    <property type="match status" value="1"/>
</dbReference>
<dbReference type="InterPro" id="IPR036388">
    <property type="entry name" value="WH-like_DNA-bd_sf"/>
</dbReference>
<dbReference type="GO" id="GO:0016987">
    <property type="term" value="F:sigma factor activity"/>
    <property type="evidence" value="ECO:0007669"/>
    <property type="project" value="UniProtKB-KW"/>
</dbReference>
<dbReference type="Proteomes" id="UP000007842">
    <property type="component" value="Plasmid pSCATT"/>
</dbReference>
<dbReference type="PANTHER" id="PTHR43133">
    <property type="entry name" value="RNA POLYMERASE ECF-TYPE SIGMA FACTO"/>
    <property type="match status" value="1"/>
</dbReference>
<accession>G8XHN2</accession>
<dbReference type="GO" id="GO:0003677">
    <property type="term" value="F:DNA binding"/>
    <property type="evidence" value="ECO:0007669"/>
    <property type="project" value="InterPro"/>
</dbReference>